<accession>A0A8H4Z7U2</accession>
<sequence length="162" mass="18865">METNNEKNAVLLSGISFPLLNQEDDYSDSMDGCTYTKLVTFDSWVWQEACRRCEIMQHPFTDLRVGALWHRNEAVIRKAMYYRYSTPFTPRGHENESNEQNSNHARFDWDRDFYDIDSDERIEWCDLESLAIATQHCSANIGGGKDAFTGNISEHVKDLIRK</sequence>
<comment type="caution">
    <text evidence="1">The sequence shown here is derived from an EMBL/GenBank/DDBJ whole genome shotgun (WGS) entry which is preliminary data.</text>
</comment>
<protein>
    <submittedName>
        <fullName evidence="1">Uncharacterized protein</fullName>
    </submittedName>
</protein>
<name>A0A8H4Z7U2_9HYPO</name>
<evidence type="ECO:0000313" key="1">
    <source>
        <dbReference type="EMBL" id="KAF5241373.1"/>
    </source>
</evidence>
<organism evidence="1 2">
    <name type="scientific">Fusarium anthophilum</name>
    <dbReference type="NCBI Taxonomy" id="48485"/>
    <lineage>
        <taxon>Eukaryota</taxon>
        <taxon>Fungi</taxon>
        <taxon>Dikarya</taxon>
        <taxon>Ascomycota</taxon>
        <taxon>Pezizomycotina</taxon>
        <taxon>Sordariomycetes</taxon>
        <taxon>Hypocreomycetidae</taxon>
        <taxon>Hypocreales</taxon>
        <taxon>Nectriaceae</taxon>
        <taxon>Fusarium</taxon>
        <taxon>Fusarium fujikuroi species complex</taxon>
    </lineage>
</organism>
<evidence type="ECO:0000313" key="2">
    <source>
        <dbReference type="Proteomes" id="UP000573603"/>
    </source>
</evidence>
<reference evidence="1 2" key="1">
    <citation type="journal article" date="2020" name="BMC Genomics">
        <title>Correction to: Identification and distribution of gene clusters required for synthesis of sphingolipid metabolism inhibitors in diverse species of the filamentous fungus Fusarium.</title>
        <authorList>
            <person name="Kim H.S."/>
            <person name="Lohmar J.M."/>
            <person name="Busman M."/>
            <person name="Brown D.W."/>
            <person name="Naumann T.A."/>
            <person name="Divon H.H."/>
            <person name="Lysoe E."/>
            <person name="Uhlig S."/>
            <person name="Proctor R.H."/>
        </authorList>
    </citation>
    <scope>NUCLEOTIDE SEQUENCE [LARGE SCALE GENOMIC DNA]</scope>
    <source>
        <strain evidence="1 2">NRRL 25214</strain>
    </source>
</reference>
<keyword evidence="2" id="KW-1185">Reference proteome</keyword>
<proteinExistence type="predicted"/>
<dbReference type="AlphaFoldDB" id="A0A8H4Z7U2"/>
<dbReference type="EMBL" id="JABEVY010000232">
    <property type="protein sequence ID" value="KAF5241373.1"/>
    <property type="molecule type" value="Genomic_DNA"/>
</dbReference>
<dbReference type="Proteomes" id="UP000573603">
    <property type="component" value="Unassembled WGS sequence"/>
</dbReference>
<gene>
    <name evidence="1" type="ORF">FANTH_9116</name>
</gene>